<dbReference type="NCBIfam" id="TIGR01509">
    <property type="entry name" value="HAD-SF-IA-v3"/>
    <property type="match status" value="1"/>
</dbReference>
<dbReference type="EMBL" id="JEMA01000671">
    <property type="protein sequence ID" value="KYF67268.1"/>
    <property type="molecule type" value="Genomic_DNA"/>
</dbReference>
<dbReference type="InterPro" id="IPR036412">
    <property type="entry name" value="HAD-like_sf"/>
</dbReference>
<dbReference type="NCBIfam" id="TIGR01549">
    <property type="entry name" value="HAD-SF-IA-v1"/>
    <property type="match status" value="1"/>
</dbReference>
<comment type="caution">
    <text evidence="1">The sequence shown here is derived from an EMBL/GenBank/DDBJ whole genome shotgun (WGS) entry which is preliminary data.</text>
</comment>
<dbReference type="Gene3D" id="3.40.50.1000">
    <property type="entry name" value="HAD superfamily/HAD-like"/>
    <property type="match status" value="1"/>
</dbReference>
<evidence type="ECO:0000313" key="1">
    <source>
        <dbReference type="EMBL" id="KYF67268.1"/>
    </source>
</evidence>
<gene>
    <name evidence="1" type="ORF">BE15_10780</name>
</gene>
<dbReference type="GO" id="GO:0005829">
    <property type="term" value="C:cytosol"/>
    <property type="evidence" value="ECO:0007669"/>
    <property type="project" value="TreeGrafter"/>
</dbReference>
<dbReference type="InterPro" id="IPR050155">
    <property type="entry name" value="HAD-like_hydrolase_sf"/>
</dbReference>
<dbReference type="GO" id="GO:0006281">
    <property type="term" value="P:DNA repair"/>
    <property type="evidence" value="ECO:0007669"/>
    <property type="project" value="TreeGrafter"/>
</dbReference>
<protein>
    <submittedName>
        <fullName evidence="1">HAD family hydrolase</fullName>
    </submittedName>
</protein>
<organism evidence="1 2">
    <name type="scientific">Sorangium cellulosum</name>
    <name type="common">Polyangium cellulosum</name>
    <dbReference type="NCBI Taxonomy" id="56"/>
    <lineage>
        <taxon>Bacteria</taxon>
        <taxon>Pseudomonadati</taxon>
        <taxon>Myxococcota</taxon>
        <taxon>Polyangia</taxon>
        <taxon>Polyangiales</taxon>
        <taxon>Polyangiaceae</taxon>
        <taxon>Sorangium</taxon>
    </lineage>
</organism>
<dbReference type="GO" id="GO:0008967">
    <property type="term" value="F:phosphoglycolate phosphatase activity"/>
    <property type="evidence" value="ECO:0007669"/>
    <property type="project" value="TreeGrafter"/>
</dbReference>
<dbReference type="RefSeq" id="WP_061609966.1">
    <property type="nucleotide sequence ID" value="NZ_JEMA01000671.1"/>
</dbReference>
<dbReference type="InterPro" id="IPR006439">
    <property type="entry name" value="HAD-SF_hydro_IA"/>
</dbReference>
<dbReference type="InterPro" id="IPR023214">
    <property type="entry name" value="HAD_sf"/>
</dbReference>
<dbReference type="Proteomes" id="UP000075260">
    <property type="component" value="Unassembled WGS sequence"/>
</dbReference>
<dbReference type="InterPro" id="IPR023198">
    <property type="entry name" value="PGP-like_dom2"/>
</dbReference>
<reference evidence="1 2" key="1">
    <citation type="submission" date="2014-02" db="EMBL/GenBank/DDBJ databases">
        <title>The small core and large imbalanced accessory genome model reveals a collaborative survival strategy of Sorangium cellulosum strains in nature.</title>
        <authorList>
            <person name="Han K."/>
            <person name="Peng R."/>
            <person name="Blom J."/>
            <person name="Li Y.-Z."/>
        </authorList>
    </citation>
    <scope>NUCLEOTIDE SEQUENCE [LARGE SCALE GENOMIC DNA]</scope>
    <source>
        <strain evidence="1 2">So0008-312</strain>
    </source>
</reference>
<dbReference type="SUPFAM" id="SSF56784">
    <property type="entry name" value="HAD-like"/>
    <property type="match status" value="1"/>
</dbReference>
<accession>A0A150QHX9</accession>
<dbReference type="AlphaFoldDB" id="A0A150QHX9"/>
<dbReference type="OrthoDB" id="9792518at2"/>
<dbReference type="Pfam" id="PF00702">
    <property type="entry name" value="Hydrolase"/>
    <property type="match status" value="1"/>
</dbReference>
<evidence type="ECO:0000313" key="2">
    <source>
        <dbReference type="Proteomes" id="UP000075260"/>
    </source>
</evidence>
<proteinExistence type="predicted"/>
<dbReference type="Gene3D" id="1.10.150.240">
    <property type="entry name" value="Putative phosphatase, domain 2"/>
    <property type="match status" value="1"/>
</dbReference>
<keyword evidence="1" id="KW-0378">Hydrolase</keyword>
<dbReference type="PANTHER" id="PTHR43434:SF16">
    <property type="entry name" value="BLL8046 PROTEIN"/>
    <property type="match status" value="1"/>
</dbReference>
<dbReference type="SFLD" id="SFLDG01135">
    <property type="entry name" value="C1.5.6:_HAD__Beta-PGM__Phospha"/>
    <property type="match status" value="1"/>
</dbReference>
<dbReference type="PANTHER" id="PTHR43434">
    <property type="entry name" value="PHOSPHOGLYCOLATE PHOSPHATASE"/>
    <property type="match status" value="1"/>
</dbReference>
<dbReference type="SFLD" id="SFLDG01129">
    <property type="entry name" value="C1.5:_HAD__Beta-PGM__Phosphata"/>
    <property type="match status" value="1"/>
</dbReference>
<sequence length="230" mass="24605">MVSVSAVIFDVDGTILDTVDLHAAAWQLAFRRFGREVSLDRLRRQIGKGAGELLPVFLSPEEVGWIGAGVASLHDDLYRRELLPGARAFPGVRALFERVARDGRRIVLASSTPRGELDAGVALAGVGDLVSWTVSADDADRSKPHPDLFEAALDRLGSVDPREVVLVGDAPSDAEAAAKLGILTVGLLSGGFPEMELLEAGCAAIYRDPEDLLARYDASPLAPRRERIAV</sequence>
<name>A0A150QHX9_SORCE</name>
<dbReference type="SFLD" id="SFLDS00003">
    <property type="entry name" value="Haloacid_Dehalogenase"/>
    <property type="match status" value="1"/>
</dbReference>